<keyword evidence="3 8" id="KW-1133">Transmembrane helix</keyword>
<keyword evidence="4" id="KW-0297">G-protein coupled receptor</keyword>
<keyword evidence="11" id="KW-1185">Reference proteome</keyword>
<name>A0A9X0CZB9_9CNID</name>
<reference evidence="10" key="1">
    <citation type="submission" date="2023-01" db="EMBL/GenBank/DDBJ databases">
        <title>Genome assembly of the deep-sea coral Lophelia pertusa.</title>
        <authorList>
            <person name="Herrera S."/>
            <person name="Cordes E."/>
        </authorList>
    </citation>
    <scope>NUCLEOTIDE SEQUENCE</scope>
    <source>
        <strain evidence="10">USNM1676648</strain>
        <tissue evidence="10">Polyp</tissue>
    </source>
</reference>
<dbReference type="PROSITE" id="PS50262">
    <property type="entry name" value="G_PROTEIN_RECEP_F1_2"/>
    <property type="match status" value="1"/>
</dbReference>
<dbReference type="SUPFAM" id="SSF81321">
    <property type="entry name" value="Family A G protein-coupled receptor-like"/>
    <property type="match status" value="1"/>
</dbReference>
<feature type="transmembrane region" description="Helical" evidence="8">
    <location>
        <begin position="45"/>
        <end position="70"/>
    </location>
</feature>
<comment type="caution">
    <text evidence="10">The sequence shown here is derived from an EMBL/GenBank/DDBJ whole genome shotgun (WGS) entry which is preliminary data.</text>
</comment>
<keyword evidence="7" id="KW-0807">Transducer</keyword>
<evidence type="ECO:0000256" key="5">
    <source>
        <dbReference type="ARBA" id="ARBA00023136"/>
    </source>
</evidence>
<proteinExistence type="predicted"/>
<evidence type="ECO:0000259" key="9">
    <source>
        <dbReference type="PROSITE" id="PS50262"/>
    </source>
</evidence>
<dbReference type="OrthoDB" id="6435638at2759"/>
<keyword evidence="2 8" id="KW-0812">Transmembrane</keyword>
<comment type="subcellular location">
    <subcellularLocation>
        <location evidence="1">Membrane</location>
        <topology evidence="1">Multi-pass membrane protein</topology>
    </subcellularLocation>
</comment>
<keyword evidence="5 8" id="KW-0472">Membrane</keyword>
<dbReference type="InterPro" id="IPR000276">
    <property type="entry name" value="GPCR_Rhodpsn"/>
</dbReference>
<dbReference type="EMBL" id="MU826355">
    <property type="protein sequence ID" value="KAJ7379963.1"/>
    <property type="molecule type" value="Genomic_DNA"/>
</dbReference>
<evidence type="ECO:0000256" key="8">
    <source>
        <dbReference type="SAM" id="Phobius"/>
    </source>
</evidence>
<gene>
    <name evidence="10" type="primary">GPR83</name>
    <name evidence="10" type="ORF">OS493_012725</name>
</gene>
<sequence length="124" mass="13287">MNLNSTVIVNHTSENYDCGNTRLTGNSTALDGLHCQDFSLKTVNIIITVVLYSIIAIGGSFGNMLVLLVIRRTPNLKTVCGVLIANLAMADLLVTAVAIPLVISVLTKGFIPLCSLNTSMFARY</sequence>
<dbReference type="AlphaFoldDB" id="A0A9X0CZB9"/>
<feature type="transmembrane region" description="Helical" evidence="8">
    <location>
        <begin position="82"/>
        <end position="103"/>
    </location>
</feature>
<evidence type="ECO:0000256" key="7">
    <source>
        <dbReference type="ARBA" id="ARBA00023224"/>
    </source>
</evidence>
<dbReference type="InterPro" id="IPR017452">
    <property type="entry name" value="GPCR_Rhodpsn_7TM"/>
</dbReference>
<dbReference type="Proteomes" id="UP001163046">
    <property type="component" value="Unassembled WGS sequence"/>
</dbReference>
<dbReference type="PRINTS" id="PR00237">
    <property type="entry name" value="GPCRRHODOPSN"/>
</dbReference>
<accession>A0A9X0CZB9</accession>
<evidence type="ECO:0000313" key="11">
    <source>
        <dbReference type="Proteomes" id="UP001163046"/>
    </source>
</evidence>
<dbReference type="Pfam" id="PF00001">
    <property type="entry name" value="7tm_1"/>
    <property type="match status" value="1"/>
</dbReference>
<evidence type="ECO:0000256" key="6">
    <source>
        <dbReference type="ARBA" id="ARBA00023170"/>
    </source>
</evidence>
<dbReference type="Gene3D" id="1.20.1070.10">
    <property type="entry name" value="Rhodopsin 7-helix transmembrane proteins"/>
    <property type="match status" value="1"/>
</dbReference>
<dbReference type="PANTHER" id="PTHR24235:SF29">
    <property type="entry name" value="GH23382P"/>
    <property type="match status" value="1"/>
</dbReference>
<feature type="domain" description="G-protein coupled receptors family 1 profile" evidence="9">
    <location>
        <begin position="62"/>
        <end position="124"/>
    </location>
</feature>
<dbReference type="PANTHER" id="PTHR24235">
    <property type="entry name" value="NEUROPEPTIDE Y RECEPTOR"/>
    <property type="match status" value="1"/>
</dbReference>
<evidence type="ECO:0000256" key="1">
    <source>
        <dbReference type="ARBA" id="ARBA00004141"/>
    </source>
</evidence>
<organism evidence="10 11">
    <name type="scientific">Desmophyllum pertusum</name>
    <dbReference type="NCBI Taxonomy" id="174260"/>
    <lineage>
        <taxon>Eukaryota</taxon>
        <taxon>Metazoa</taxon>
        <taxon>Cnidaria</taxon>
        <taxon>Anthozoa</taxon>
        <taxon>Hexacorallia</taxon>
        <taxon>Scleractinia</taxon>
        <taxon>Caryophylliina</taxon>
        <taxon>Caryophylliidae</taxon>
        <taxon>Desmophyllum</taxon>
    </lineage>
</organism>
<keyword evidence="6 10" id="KW-0675">Receptor</keyword>
<evidence type="ECO:0000256" key="4">
    <source>
        <dbReference type="ARBA" id="ARBA00023040"/>
    </source>
</evidence>
<evidence type="ECO:0000256" key="2">
    <source>
        <dbReference type="ARBA" id="ARBA00022692"/>
    </source>
</evidence>
<dbReference type="GO" id="GO:0016020">
    <property type="term" value="C:membrane"/>
    <property type="evidence" value="ECO:0007669"/>
    <property type="project" value="UniProtKB-SubCell"/>
</dbReference>
<evidence type="ECO:0000256" key="3">
    <source>
        <dbReference type="ARBA" id="ARBA00022989"/>
    </source>
</evidence>
<evidence type="ECO:0000313" key="10">
    <source>
        <dbReference type="EMBL" id="KAJ7379963.1"/>
    </source>
</evidence>
<protein>
    <submittedName>
        <fullName evidence="10">Neuropeptide Y receptor</fullName>
    </submittedName>
</protein>
<dbReference type="GO" id="GO:0004930">
    <property type="term" value="F:G protein-coupled receptor activity"/>
    <property type="evidence" value="ECO:0007669"/>
    <property type="project" value="UniProtKB-KW"/>
</dbReference>